<feature type="non-terminal residue" evidence="2">
    <location>
        <position position="1"/>
    </location>
</feature>
<evidence type="ECO:0000256" key="1">
    <source>
        <dbReference type="SAM" id="MobiDB-lite"/>
    </source>
</evidence>
<keyword evidence="3" id="KW-1185">Reference proteome</keyword>
<feature type="compositionally biased region" description="Low complexity" evidence="1">
    <location>
        <begin position="7"/>
        <end position="25"/>
    </location>
</feature>
<sequence length="240" mass="25536">RVRTQHTPAAVTTAVATSPSSGAATNDDEVIEEPATPSSDNVPRVVVVEEDAPIPRILSSKAIGKLPVGVSPLSIQAARSNASSPAATPTPTRSTFSPTEDWVSTWQPGLKLDTLIAVLDVVVPQVEALCASSSLASDQEVLTLLRSDELIQALPLPQVAPRGSDDSEAENNEGHDAVALVRPRRLSMSAPAQRPFKWSPSVSVWFRSLLWGHVYVIGRAPLGIWNGTAIQLFQVKSQQA</sequence>
<accession>A0A4P9XJR8</accession>
<dbReference type="GO" id="GO:0016020">
    <property type="term" value="C:membrane"/>
    <property type="evidence" value="ECO:0007669"/>
    <property type="project" value="TreeGrafter"/>
</dbReference>
<dbReference type="AlphaFoldDB" id="A0A4P9XJR8"/>
<proteinExistence type="predicted"/>
<feature type="compositionally biased region" description="Low complexity" evidence="1">
    <location>
        <begin position="80"/>
        <end position="99"/>
    </location>
</feature>
<gene>
    <name evidence="2" type="ORF">THASP1DRAFT_25569</name>
</gene>
<dbReference type="GO" id="GO:0000138">
    <property type="term" value="C:Golgi trans cisterna"/>
    <property type="evidence" value="ECO:0007669"/>
    <property type="project" value="TreeGrafter"/>
</dbReference>
<protein>
    <submittedName>
        <fullName evidence="2">Uncharacterized protein</fullName>
    </submittedName>
</protein>
<dbReference type="EMBL" id="KZ992970">
    <property type="protein sequence ID" value="RKP06028.1"/>
    <property type="molecule type" value="Genomic_DNA"/>
</dbReference>
<dbReference type="PANTHER" id="PTHR21575:SF12">
    <property type="entry name" value="PROTEIN HID1"/>
    <property type="match status" value="1"/>
</dbReference>
<reference evidence="3" key="1">
    <citation type="journal article" date="2018" name="Nat. Microbiol.">
        <title>Leveraging single-cell genomics to expand the fungal tree of life.</title>
        <authorList>
            <person name="Ahrendt S.R."/>
            <person name="Quandt C.A."/>
            <person name="Ciobanu D."/>
            <person name="Clum A."/>
            <person name="Salamov A."/>
            <person name="Andreopoulos B."/>
            <person name="Cheng J.F."/>
            <person name="Woyke T."/>
            <person name="Pelin A."/>
            <person name="Henrissat B."/>
            <person name="Reynolds N.K."/>
            <person name="Benny G.L."/>
            <person name="Smith M.E."/>
            <person name="James T.Y."/>
            <person name="Grigoriev I.V."/>
        </authorList>
    </citation>
    <scope>NUCLEOTIDE SEQUENCE [LARGE SCALE GENOMIC DNA]</scope>
    <source>
        <strain evidence="3">RSA 1356</strain>
    </source>
</reference>
<dbReference type="PANTHER" id="PTHR21575">
    <property type="entry name" value="PROTEIN HID1"/>
    <property type="match status" value="1"/>
</dbReference>
<evidence type="ECO:0000313" key="2">
    <source>
        <dbReference type="EMBL" id="RKP06028.1"/>
    </source>
</evidence>
<evidence type="ECO:0000313" key="3">
    <source>
        <dbReference type="Proteomes" id="UP000271241"/>
    </source>
</evidence>
<dbReference type="InterPro" id="IPR026705">
    <property type="entry name" value="Hid-1/Ecm30"/>
</dbReference>
<feature type="region of interest" description="Disordered" evidence="1">
    <location>
        <begin position="80"/>
        <end position="100"/>
    </location>
</feature>
<feature type="region of interest" description="Disordered" evidence="1">
    <location>
        <begin position="158"/>
        <end position="180"/>
    </location>
</feature>
<dbReference type="OrthoDB" id="1938156at2759"/>
<feature type="region of interest" description="Disordered" evidence="1">
    <location>
        <begin position="1"/>
        <end position="42"/>
    </location>
</feature>
<name>A0A4P9XJR8_9FUNG</name>
<dbReference type="Proteomes" id="UP000271241">
    <property type="component" value="Unassembled WGS sequence"/>
</dbReference>
<dbReference type="STRING" id="78915.A0A4P9XJR8"/>
<dbReference type="GO" id="GO:0005797">
    <property type="term" value="C:Golgi medial cisterna"/>
    <property type="evidence" value="ECO:0007669"/>
    <property type="project" value="TreeGrafter"/>
</dbReference>
<dbReference type="Pfam" id="PF12722">
    <property type="entry name" value="Hid1"/>
    <property type="match status" value="1"/>
</dbReference>
<organism evidence="2 3">
    <name type="scientific">Thamnocephalis sphaerospora</name>
    <dbReference type="NCBI Taxonomy" id="78915"/>
    <lineage>
        <taxon>Eukaryota</taxon>
        <taxon>Fungi</taxon>
        <taxon>Fungi incertae sedis</taxon>
        <taxon>Zoopagomycota</taxon>
        <taxon>Zoopagomycotina</taxon>
        <taxon>Zoopagomycetes</taxon>
        <taxon>Zoopagales</taxon>
        <taxon>Sigmoideomycetaceae</taxon>
        <taxon>Thamnocephalis</taxon>
    </lineage>
</organism>